<accession>A0A6J8CD63</accession>
<dbReference type="AlphaFoldDB" id="A0A6J8CD63"/>
<dbReference type="Proteomes" id="UP000507470">
    <property type="component" value="Unassembled WGS sequence"/>
</dbReference>
<reference evidence="2 3" key="1">
    <citation type="submission" date="2020-06" db="EMBL/GenBank/DDBJ databases">
        <authorList>
            <person name="Li R."/>
            <person name="Bekaert M."/>
        </authorList>
    </citation>
    <scope>NUCLEOTIDE SEQUENCE [LARGE SCALE GENOMIC DNA]</scope>
    <source>
        <strain evidence="3">wild</strain>
    </source>
</reference>
<evidence type="ECO:0000313" key="2">
    <source>
        <dbReference type="EMBL" id="CAC5393286.1"/>
    </source>
</evidence>
<feature type="region of interest" description="Disordered" evidence="1">
    <location>
        <begin position="155"/>
        <end position="178"/>
    </location>
</feature>
<evidence type="ECO:0000256" key="1">
    <source>
        <dbReference type="SAM" id="MobiDB-lite"/>
    </source>
</evidence>
<proteinExistence type="predicted"/>
<dbReference type="EMBL" id="CACVKT020005120">
    <property type="protein sequence ID" value="CAC5393286.1"/>
    <property type="molecule type" value="Genomic_DNA"/>
</dbReference>
<sequence length="210" mass="23575">MDHKMEEIGHINNDLNVKLNIKCSEISKISEENKLLKEKTDSQFNEILSLKYSPHPNPRLDNRLHRLNSEIIDGLVKRRYLDNKDVSRGSNKDEVLATTRPGRCRHRPPPVTSSSPKDQGVRAKVVENKDHDSGIDTSGPFLSAHCGLAVGDTLPLPDEDNISKPHMSNRKSMGQDKDQYFHPKQDLTKIPSTAHTVCSGLNDVKIKPSK</sequence>
<gene>
    <name evidence="2" type="ORF">MCOR_28156</name>
</gene>
<feature type="region of interest" description="Disordered" evidence="1">
    <location>
        <begin position="86"/>
        <end position="120"/>
    </location>
</feature>
<feature type="compositionally biased region" description="Basic and acidic residues" evidence="1">
    <location>
        <begin position="86"/>
        <end position="95"/>
    </location>
</feature>
<keyword evidence="3" id="KW-1185">Reference proteome</keyword>
<protein>
    <submittedName>
        <fullName evidence="2">Uncharacterized protein</fullName>
    </submittedName>
</protein>
<organism evidence="2 3">
    <name type="scientific">Mytilus coruscus</name>
    <name type="common">Sea mussel</name>
    <dbReference type="NCBI Taxonomy" id="42192"/>
    <lineage>
        <taxon>Eukaryota</taxon>
        <taxon>Metazoa</taxon>
        <taxon>Spiralia</taxon>
        <taxon>Lophotrochozoa</taxon>
        <taxon>Mollusca</taxon>
        <taxon>Bivalvia</taxon>
        <taxon>Autobranchia</taxon>
        <taxon>Pteriomorphia</taxon>
        <taxon>Mytilida</taxon>
        <taxon>Mytiloidea</taxon>
        <taxon>Mytilidae</taxon>
        <taxon>Mytilinae</taxon>
        <taxon>Mytilus</taxon>
    </lineage>
</organism>
<evidence type="ECO:0000313" key="3">
    <source>
        <dbReference type="Proteomes" id="UP000507470"/>
    </source>
</evidence>
<name>A0A6J8CD63_MYTCO</name>